<sequence>MIRYNQLDSLHDSTKSLSVNVLFEGKEGVTRSLQINKDGILAEHITKTDAILICVTGEVVYEDEKNNLKTLKAGDFYKIEPQVKHWVKGIENSQLLLIK</sequence>
<dbReference type="Proteomes" id="UP000275348">
    <property type="component" value="Unassembled WGS sequence"/>
</dbReference>
<reference evidence="1 2" key="1">
    <citation type="submission" date="2018-10" db="EMBL/GenBank/DDBJ databases">
        <authorList>
            <person name="Chen X."/>
        </authorList>
    </citation>
    <scope>NUCLEOTIDE SEQUENCE [LARGE SCALE GENOMIC DNA]</scope>
    <source>
        <strain evidence="1 2">YIM 102668</strain>
    </source>
</reference>
<dbReference type="SUPFAM" id="SSF51182">
    <property type="entry name" value="RmlC-like cupins"/>
    <property type="match status" value="1"/>
</dbReference>
<evidence type="ECO:0008006" key="3">
    <source>
        <dbReference type="Google" id="ProtNLM"/>
    </source>
</evidence>
<dbReference type="InterPro" id="IPR014710">
    <property type="entry name" value="RmlC-like_jellyroll"/>
</dbReference>
<dbReference type="AlphaFoldDB" id="A0A3L9M0Y6"/>
<organism evidence="1 2">
    <name type="scientific">Faecalibacter macacae</name>
    <dbReference type="NCBI Taxonomy" id="1859289"/>
    <lineage>
        <taxon>Bacteria</taxon>
        <taxon>Pseudomonadati</taxon>
        <taxon>Bacteroidota</taxon>
        <taxon>Flavobacteriia</taxon>
        <taxon>Flavobacteriales</taxon>
        <taxon>Weeksellaceae</taxon>
        <taxon>Faecalibacter</taxon>
    </lineage>
</organism>
<gene>
    <name evidence="1" type="ORF">EAH69_13630</name>
</gene>
<dbReference type="InterPro" id="IPR011051">
    <property type="entry name" value="RmlC_Cupin_sf"/>
</dbReference>
<comment type="caution">
    <text evidence="1">The sequence shown here is derived from an EMBL/GenBank/DDBJ whole genome shotgun (WGS) entry which is preliminary data.</text>
</comment>
<dbReference type="Gene3D" id="2.60.120.10">
    <property type="entry name" value="Jelly Rolls"/>
    <property type="match status" value="1"/>
</dbReference>
<dbReference type="OrthoDB" id="9802489at2"/>
<protein>
    <recommendedName>
        <fullName evidence="3">Cupin domain-containing protein</fullName>
    </recommendedName>
</protein>
<accession>A0A3L9M0Y6</accession>
<keyword evidence="2" id="KW-1185">Reference proteome</keyword>
<name>A0A3L9M0Y6_9FLAO</name>
<evidence type="ECO:0000313" key="2">
    <source>
        <dbReference type="Proteomes" id="UP000275348"/>
    </source>
</evidence>
<evidence type="ECO:0000313" key="1">
    <source>
        <dbReference type="EMBL" id="RLZ06421.1"/>
    </source>
</evidence>
<dbReference type="EMBL" id="RDOJ01000030">
    <property type="protein sequence ID" value="RLZ06421.1"/>
    <property type="molecule type" value="Genomic_DNA"/>
</dbReference>
<proteinExistence type="predicted"/>